<dbReference type="GeneID" id="89946964"/>
<comment type="caution">
    <text evidence="3">The sequence shown here is derived from an EMBL/GenBank/DDBJ whole genome shotgun (WGS) entry which is preliminary data.</text>
</comment>
<feature type="region of interest" description="Disordered" evidence="2">
    <location>
        <begin position="51"/>
        <end position="76"/>
    </location>
</feature>
<feature type="coiled-coil region" evidence="1">
    <location>
        <begin position="561"/>
        <end position="609"/>
    </location>
</feature>
<dbReference type="AlphaFoldDB" id="A0AAN7D8P1"/>
<proteinExistence type="predicted"/>
<reference evidence="3 4" key="1">
    <citation type="submission" date="2022-11" db="EMBL/GenBank/DDBJ databases">
        <title>Mucor velutinosus strain NIH1002 WGS.</title>
        <authorList>
            <person name="Subramanian P."/>
            <person name="Mullikin J.C."/>
            <person name="Segre J.A."/>
            <person name="Zelazny A.M."/>
        </authorList>
    </citation>
    <scope>NUCLEOTIDE SEQUENCE [LARGE SCALE GENOMIC DNA]</scope>
    <source>
        <strain evidence="3 4">NIH1002</strain>
    </source>
</reference>
<feature type="coiled-coil region" evidence="1">
    <location>
        <begin position="649"/>
        <end position="698"/>
    </location>
</feature>
<evidence type="ECO:0000313" key="4">
    <source>
        <dbReference type="Proteomes" id="UP001304243"/>
    </source>
</evidence>
<dbReference type="EMBL" id="JASEJX010000021">
    <property type="protein sequence ID" value="KAK4512559.1"/>
    <property type="molecule type" value="Genomic_DNA"/>
</dbReference>
<name>A0AAN7D8P1_9FUNG</name>
<sequence>MSAFSFINEPLLKSNRTSNKNALENDRKIKQERTGYQQPGQASNSLFIYRDTKDDPFDDHNSRNSSTSSLNKDSDSCSRNFKSLFPFIDQDSNAKPTSYVAKHQPLKFSSSFIMEDFMDSDEDRVSSKSDKNTKKENTSNYSALMEKYPSTFVDKKRNGSRKGKGKLTQSMLDDSVSSDRIEGRAPLIKSAFDFINQDAINTTSPSLLEEEEVHVTSKSIIKPDKETILLQASTRWQKIQKKKSLQMQRIRKHYEDQIKYQKMAHEMKDAIRNNDHKKQQAVDSENYEVAHKYAIQGEKMERDYTDFVSRNFQDQIRKEWEQLIHILQQESQDAENMAKCCQEVKDERRRRFETFAADKERLHRETVKQMEQQRAAIESEKSEIAFDLDMWSQNHTDLDERMEEAVQAEVKRKKSLEATSTTIQLSIDELRQRVKQLESEQLAVTKELQDVEAVIKDKLEVFREEVEEDSTEKKAIDARQKEIQHKLISLGEKDAKIERDMEDQKATQQLNDQELDHLLTQMGQANERAQSSKTEQSILQNLLNSVIEKRDQTVAQHNALIRRSRESIARKSREIKLIQAELYQYKQACIDLEENITKITIKLKNFEKLKRLAIENGQFEKAGALSLKIKAAQSYLVKLEESRDNQDGVLFVNDRLAEAKRELNMMEQELTILKNEQTKELGLVLEQLEQQLNETLRDESLKKYNALVTFAKCELQSINTQLSD</sequence>
<accession>A0AAN7D8P1</accession>
<feature type="coiled-coil region" evidence="1">
    <location>
        <begin position="420"/>
        <end position="454"/>
    </location>
</feature>
<evidence type="ECO:0000313" key="3">
    <source>
        <dbReference type="EMBL" id="KAK4512559.1"/>
    </source>
</evidence>
<evidence type="ECO:0000256" key="2">
    <source>
        <dbReference type="SAM" id="MobiDB-lite"/>
    </source>
</evidence>
<evidence type="ECO:0000256" key="1">
    <source>
        <dbReference type="SAM" id="Coils"/>
    </source>
</evidence>
<organism evidence="3 4">
    <name type="scientific">Mucor velutinosus</name>
    <dbReference type="NCBI Taxonomy" id="708070"/>
    <lineage>
        <taxon>Eukaryota</taxon>
        <taxon>Fungi</taxon>
        <taxon>Fungi incertae sedis</taxon>
        <taxon>Mucoromycota</taxon>
        <taxon>Mucoromycotina</taxon>
        <taxon>Mucoromycetes</taxon>
        <taxon>Mucorales</taxon>
        <taxon>Mucorineae</taxon>
        <taxon>Mucoraceae</taxon>
        <taxon>Mucor</taxon>
    </lineage>
</organism>
<protein>
    <submittedName>
        <fullName evidence="3">Potassium/sodium efflux P-type ATPase</fullName>
    </submittedName>
</protein>
<feature type="compositionally biased region" description="Basic and acidic residues" evidence="2">
    <location>
        <begin position="51"/>
        <end position="62"/>
    </location>
</feature>
<keyword evidence="4" id="KW-1185">Reference proteome</keyword>
<dbReference type="Proteomes" id="UP001304243">
    <property type="component" value="Unassembled WGS sequence"/>
</dbReference>
<keyword evidence="1" id="KW-0175">Coiled coil</keyword>
<dbReference type="RefSeq" id="XP_064679225.1">
    <property type="nucleotide sequence ID" value="XM_064822625.1"/>
</dbReference>
<feature type="coiled-coil region" evidence="1">
    <location>
        <begin position="317"/>
        <end position="380"/>
    </location>
</feature>
<gene>
    <name evidence="3" type="ORF">ATC70_003262</name>
</gene>